<evidence type="ECO:0000256" key="3">
    <source>
        <dbReference type="ARBA" id="ARBA00023002"/>
    </source>
</evidence>
<comment type="similarity">
    <text evidence="1">Belongs to the MsrB Met sulfoxide reductase family.</text>
</comment>
<comment type="catalytic activity">
    <reaction evidence="4">
        <text>L-methionyl-[protein] + [thioredoxin]-disulfide + H2O = L-methionyl-(R)-S-oxide-[protein] + [thioredoxin]-dithiol</text>
        <dbReference type="Rhea" id="RHEA:24164"/>
        <dbReference type="Rhea" id="RHEA-COMP:10698"/>
        <dbReference type="Rhea" id="RHEA-COMP:10700"/>
        <dbReference type="Rhea" id="RHEA-COMP:12313"/>
        <dbReference type="Rhea" id="RHEA-COMP:12314"/>
        <dbReference type="ChEBI" id="CHEBI:15377"/>
        <dbReference type="ChEBI" id="CHEBI:16044"/>
        <dbReference type="ChEBI" id="CHEBI:29950"/>
        <dbReference type="ChEBI" id="CHEBI:45764"/>
        <dbReference type="ChEBI" id="CHEBI:50058"/>
        <dbReference type="EC" id="1.8.4.12"/>
    </reaction>
</comment>
<dbReference type="NCBIfam" id="TIGR00357">
    <property type="entry name" value="peptide-methionine (R)-S-oxide reductase MsrB"/>
    <property type="match status" value="1"/>
</dbReference>
<protein>
    <recommendedName>
        <fullName evidence="2">peptide-methionine (R)-S-oxide reductase</fullName>
        <ecNumber evidence="2">1.8.4.12</ecNumber>
    </recommendedName>
</protein>
<accession>A0ABW8U313</accession>
<evidence type="ECO:0000313" key="6">
    <source>
        <dbReference type="EMBL" id="MFL1731538.1"/>
    </source>
</evidence>
<dbReference type="Proteomes" id="UP001624684">
    <property type="component" value="Unassembled WGS sequence"/>
</dbReference>
<gene>
    <name evidence="6" type="primary">msrB</name>
    <name evidence="6" type="ORF">ACJHVH_00770</name>
</gene>
<evidence type="ECO:0000313" key="7">
    <source>
        <dbReference type="Proteomes" id="UP001624684"/>
    </source>
</evidence>
<dbReference type="Gene3D" id="2.170.150.20">
    <property type="entry name" value="Peptide methionine sulfoxide reductase"/>
    <property type="match status" value="1"/>
</dbReference>
<evidence type="ECO:0000256" key="4">
    <source>
        <dbReference type="ARBA" id="ARBA00048488"/>
    </source>
</evidence>
<evidence type="ECO:0000256" key="2">
    <source>
        <dbReference type="ARBA" id="ARBA00012499"/>
    </source>
</evidence>
<dbReference type="RefSeq" id="WP_407068410.1">
    <property type="nucleotide sequence ID" value="NZ_JBJJXE010000001.1"/>
</dbReference>
<keyword evidence="7" id="KW-1185">Reference proteome</keyword>
<dbReference type="Pfam" id="PF01641">
    <property type="entry name" value="SelR"/>
    <property type="match status" value="1"/>
</dbReference>
<dbReference type="EMBL" id="JBJJXE010000001">
    <property type="protein sequence ID" value="MFL1731538.1"/>
    <property type="molecule type" value="Genomic_DNA"/>
</dbReference>
<dbReference type="GO" id="GO:0033743">
    <property type="term" value="F:peptide-methionine (R)-S-oxide reductase activity"/>
    <property type="evidence" value="ECO:0007669"/>
    <property type="project" value="UniProtKB-EC"/>
</dbReference>
<dbReference type="PANTHER" id="PTHR10173:SF52">
    <property type="entry name" value="METHIONINE-R-SULFOXIDE REDUCTASE B1"/>
    <property type="match status" value="1"/>
</dbReference>
<organism evidence="6 7">
    <name type="scientific">Moraxella oculi</name>
    <dbReference type="NCBI Taxonomy" id="2940516"/>
    <lineage>
        <taxon>Bacteria</taxon>
        <taxon>Pseudomonadati</taxon>
        <taxon>Pseudomonadota</taxon>
        <taxon>Gammaproteobacteria</taxon>
        <taxon>Moraxellales</taxon>
        <taxon>Moraxellaceae</taxon>
        <taxon>Moraxella</taxon>
    </lineage>
</organism>
<evidence type="ECO:0000259" key="5">
    <source>
        <dbReference type="PROSITE" id="PS51790"/>
    </source>
</evidence>
<feature type="domain" description="MsrB" evidence="5">
    <location>
        <begin position="18"/>
        <end position="141"/>
    </location>
</feature>
<name>A0ABW8U313_9GAMM</name>
<sequence>MPTPKPKLSKEAICQMSEADWQARLSPEVYHVLRQKGTEPPFTGIHTDNDADGIYRCQGCHAVLFDSMHKFHSGCGWPSFDRAKTPTALSRSLDLSHGMRRIEVTCSNCGGHLGHVFDDNHITDTGLRYCINSIALDFQAR</sequence>
<dbReference type="InterPro" id="IPR028427">
    <property type="entry name" value="Met_Sox_Rdtase_MsrB"/>
</dbReference>
<proteinExistence type="inferred from homology"/>
<dbReference type="InterPro" id="IPR011057">
    <property type="entry name" value="Mss4-like_sf"/>
</dbReference>
<dbReference type="EC" id="1.8.4.12" evidence="2"/>
<evidence type="ECO:0000256" key="1">
    <source>
        <dbReference type="ARBA" id="ARBA00007174"/>
    </source>
</evidence>
<comment type="caution">
    <text evidence="6">The sequence shown here is derived from an EMBL/GenBank/DDBJ whole genome shotgun (WGS) entry which is preliminary data.</text>
</comment>
<dbReference type="InterPro" id="IPR002579">
    <property type="entry name" value="Met_Sox_Rdtase_MsrB_dom"/>
</dbReference>
<dbReference type="PROSITE" id="PS51790">
    <property type="entry name" value="MSRB"/>
    <property type="match status" value="1"/>
</dbReference>
<dbReference type="SUPFAM" id="SSF51316">
    <property type="entry name" value="Mss4-like"/>
    <property type="match status" value="1"/>
</dbReference>
<reference evidence="6 7" key="1">
    <citation type="submission" date="2024-11" db="EMBL/GenBank/DDBJ databases">
        <title>First Report of Moraxella oculi in Brazil in an Infectious Bovine Keratoconjunctivitis Outbreak.</title>
        <authorList>
            <person name="Carvalho C.V."/>
            <person name="Domingues R."/>
            <person name="Coutinho C."/>
            <person name="Honorio N.T.B.S."/>
            <person name="Faza D.R.L.R."/>
            <person name="Carvalho W.A."/>
            <person name="Machado A.B.F."/>
            <person name="Martins M.F."/>
            <person name="Gaspar E.B."/>
        </authorList>
    </citation>
    <scope>NUCLEOTIDE SEQUENCE [LARGE SCALE GENOMIC DNA]</scope>
    <source>
        <strain evidence="6 7">2117LE</strain>
    </source>
</reference>
<keyword evidence="3 6" id="KW-0560">Oxidoreductase</keyword>
<dbReference type="PANTHER" id="PTHR10173">
    <property type="entry name" value="METHIONINE SULFOXIDE REDUCTASE"/>
    <property type="match status" value="1"/>
</dbReference>